<dbReference type="GO" id="GO:0005886">
    <property type="term" value="C:plasma membrane"/>
    <property type="evidence" value="ECO:0007669"/>
    <property type="project" value="UniProtKB-SubCell"/>
</dbReference>
<gene>
    <name evidence="7" type="ORF">PGB34_20655</name>
</gene>
<dbReference type="PIRSF" id="PIRSF006324">
    <property type="entry name" value="LeuE"/>
    <property type="match status" value="1"/>
</dbReference>
<evidence type="ECO:0000313" key="8">
    <source>
        <dbReference type="Proteomes" id="UP001212602"/>
    </source>
</evidence>
<evidence type="ECO:0000256" key="1">
    <source>
        <dbReference type="ARBA" id="ARBA00004651"/>
    </source>
</evidence>
<dbReference type="InterPro" id="IPR001123">
    <property type="entry name" value="LeuE-type"/>
</dbReference>
<keyword evidence="5 6" id="KW-0472">Membrane</keyword>
<dbReference type="Pfam" id="PF01810">
    <property type="entry name" value="LysE"/>
    <property type="match status" value="1"/>
</dbReference>
<feature type="transmembrane region" description="Helical" evidence="6">
    <location>
        <begin position="66"/>
        <end position="86"/>
    </location>
</feature>
<accession>A0AAE3T2U5</accession>
<organism evidence="7 8">
    <name type="scientific">Xenophilus arseniciresistens</name>
    <dbReference type="NCBI Taxonomy" id="1283306"/>
    <lineage>
        <taxon>Bacteria</taxon>
        <taxon>Pseudomonadati</taxon>
        <taxon>Pseudomonadota</taxon>
        <taxon>Betaproteobacteria</taxon>
        <taxon>Burkholderiales</taxon>
        <taxon>Comamonadaceae</taxon>
        <taxon>Xenophilus</taxon>
    </lineage>
</organism>
<keyword evidence="8" id="KW-1185">Reference proteome</keyword>
<keyword evidence="4 6" id="KW-1133">Transmembrane helix</keyword>
<protein>
    <submittedName>
        <fullName evidence="7">LysE family translocator</fullName>
    </submittedName>
</protein>
<evidence type="ECO:0000256" key="5">
    <source>
        <dbReference type="ARBA" id="ARBA00023136"/>
    </source>
</evidence>
<evidence type="ECO:0000256" key="3">
    <source>
        <dbReference type="ARBA" id="ARBA00022692"/>
    </source>
</evidence>
<dbReference type="AlphaFoldDB" id="A0AAE3T2U5"/>
<dbReference type="PANTHER" id="PTHR30086:SF20">
    <property type="entry name" value="ARGININE EXPORTER PROTEIN ARGO-RELATED"/>
    <property type="match status" value="1"/>
</dbReference>
<dbReference type="GO" id="GO:0015171">
    <property type="term" value="F:amino acid transmembrane transporter activity"/>
    <property type="evidence" value="ECO:0007669"/>
    <property type="project" value="TreeGrafter"/>
</dbReference>
<comment type="subcellular location">
    <subcellularLocation>
        <location evidence="1">Cell membrane</location>
        <topology evidence="1">Multi-pass membrane protein</topology>
    </subcellularLocation>
</comment>
<proteinExistence type="predicted"/>
<sequence>MPDTPQLLAFVMAGLLLNLTPGVDVFYVVSNALRQGVRAGIVAGLGIAAGCMVHTLAAALGISALIAASATAFTVLKWVGAAYLLWMGWGMLRSRGSLDAEAFAGGALAPAQALPLRVVFGRGFLTNVLNPKVALFFLAFLPQFIAPGTAHPAWVFLALGLLFNVNGLLVSAGWALAAAVIARRLRAGGPSTPPAAARGLLWVERAAGLLILVFGLKLALTEAPTGR</sequence>
<name>A0AAE3T2U5_9BURK</name>
<feature type="transmembrane region" description="Helical" evidence="6">
    <location>
        <begin position="41"/>
        <end position="60"/>
    </location>
</feature>
<feature type="transmembrane region" description="Helical" evidence="6">
    <location>
        <begin position="6"/>
        <end position="29"/>
    </location>
</feature>
<keyword evidence="2" id="KW-1003">Cell membrane</keyword>
<comment type="caution">
    <text evidence="7">The sequence shown here is derived from an EMBL/GenBank/DDBJ whole genome shotgun (WGS) entry which is preliminary data.</text>
</comment>
<evidence type="ECO:0000256" key="6">
    <source>
        <dbReference type="SAM" id="Phobius"/>
    </source>
</evidence>
<feature type="transmembrane region" description="Helical" evidence="6">
    <location>
        <begin position="124"/>
        <end position="141"/>
    </location>
</feature>
<dbReference type="PANTHER" id="PTHR30086">
    <property type="entry name" value="ARGININE EXPORTER PROTEIN ARGO"/>
    <property type="match status" value="1"/>
</dbReference>
<keyword evidence="3 6" id="KW-0812">Transmembrane</keyword>
<dbReference type="EMBL" id="JAQIPB010000011">
    <property type="protein sequence ID" value="MDA7418792.1"/>
    <property type="molecule type" value="Genomic_DNA"/>
</dbReference>
<dbReference type="RefSeq" id="WP_271430001.1">
    <property type="nucleotide sequence ID" value="NZ_JAQIPB010000011.1"/>
</dbReference>
<reference evidence="7" key="1">
    <citation type="submission" date="2023-01" db="EMBL/GenBank/DDBJ databases">
        <title>Xenophilus mangrovi sp. nov., isolated from soil of Mangrove nature reserve.</title>
        <authorList>
            <person name="Xu S."/>
            <person name="Liu Z."/>
            <person name="Xu Y."/>
        </authorList>
    </citation>
    <scope>NUCLEOTIDE SEQUENCE</scope>
    <source>
        <strain evidence="7">YW8</strain>
    </source>
</reference>
<dbReference type="Proteomes" id="UP001212602">
    <property type="component" value="Unassembled WGS sequence"/>
</dbReference>
<evidence type="ECO:0000256" key="4">
    <source>
        <dbReference type="ARBA" id="ARBA00022989"/>
    </source>
</evidence>
<evidence type="ECO:0000313" key="7">
    <source>
        <dbReference type="EMBL" id="MDA7418792.1"/>
    </source>
</evidence>
<feature type="transmembrane region" description="Helical" evidence="6">
    <location>
        <begin position="153"/>
        <end position="181"/>
    </location>
</feature>
<evidence type="ECO:0000256" key="2">
    <source>
        <dbReference type="ARBA" id="ARBA00022475"/>
    </source>
</evidence>